<dbReference type="EMBL" id="JQ844200">
    <property type="protein sequence ID" value="AGS52499.1"/>
    <property type="molecule type" value="Genomic_DNA"/>
</dbReference>
<protein>
    <submittedName>
        <fullName evidence="1">Uncharacterized protein</fullName>
    </submittedName>
</protein>
<accession>A0A806KP89</accession>
<dbReference type="AlphaFoldDB" id="A0A806KP89"/>
<evidence type="ECO:0000313" key="1">
    <source>
        <dbReference type="EMBL" id="AGS52499.1"/>
    </source>
</evidence>
<name>A0A806KP89_9BACT</name>
<organism evidence="1">
    <name type="scientific">uncultured bacterium contig00005</name>
    <dbReference type="NCBI Taxonomy" id="1181497"/>
    <lineage>
        <taxon>Bacteria</taxon>
        <taxon>environmental samples</taxon>
    </lineage>
</organism>
<sequence>MLELVITNSSDANLLCQIGIASFIGNGNVSLPLELPMV</sequence>
<reference evidence="1" key="1">
    <citation type="submission" date="2012-03" db="EMBL/GenBank/DDBJ databases">
        <title>Functional metagenomics reveals considerable lignocellulase gene clusters in the gut microbiome of a wood-feeding higher termite.</title>
        <authorList>
            <person name="Liu N."/>
        </authorList>
    </citation>
    <scope>NUCLEOTIDE SEQUENCE</scope>
</reference>
<proteinExistence type="predicted"/>